<dbReference type="EMBL" id="ATDP01000110">
    <property type="protein sequence ID" value="EQB10686.1"/>
    <property type="molecule type" value="Genomic_DNA"/>
</dbReference>
<name>T0H2S4_9SPHN</name>
<dbReference type="InterPro" id="IPR036388">
    <property type="entry name" value="WH-like_DNA-bd_sf"/>
</dbReference>
<proteinExistence type="predicted"/>
<evidence type="ECO:0000259" key="1">
    <source>
        <dbReference type="PROSITE" id="PS50995"/>
    </source>
</evidence>
<dbReference type="AlphaFoldDB" id="T0H2S4"/>
<comment type="caution">
    <text evidence="2">The sequence shown here is derived from an EMBL/GenBank/DDBJ whole genome shotgun (WGS) entry which is preliminary data.</text>
</comment>
<dbReference type="Gene3D" id="1.10.10.10">
    <property type="entry name" value="Winged helix-like DNA-binding domain superfamily/Winged helix DNA-binding domain"/>
    <property type="match status" value="1"/>
</dbReference>
<accession>T0H2S4</accession>
<feature type="domain" description="HTH marR-type" evidence="1">
    <location>
        <begin position="6"/>
        <end position="138"/>
    </location>
</feature>
<dbReference type="SUPFAM" id="SSF46785">
    <property type="entry name" value="Winged helix' DNA-binding domain"/>
    <property type="match status" value="1"/>
</dbReference>
<gene>
    <name evidence="2" type="ORF">RLDS_27275</name>
</gene>
<dbReference type="PRINTS" id="PR00598">
    <property type="entry name" value="HTHMARR"/>
</dbReference>
<dbReference type="Pfam" id="PF01047">
    <property type="entry name" value="MarR"/>
    <property type="match status" value="1"/>
</dbReference>
<keyword evidence="3" id="KW-1185">Reference proteome</keyword>
<organism evidence="2 3">
    <name type="scientific">Sphingobium lactosutens DS20</name>
    <dbReference type="NCBI Taxonomy" id="1331060"/>
    <lineage>
        <taxon>Bacteria</taxon>
        <taxon>Pseudomonadati</taxon>
        <taxon>Pseudomonadota</taxon>
        <taxon>Alphaproteobacteria</taxon>
        <taxon>Sphingomonadales</taxon>
        <taxon>Sphingomonadaceae</taxon>
        <taxon>Sphingobium</taxon>
    </lineage>
</organism>
<protein>
    <recommendedName>
        <fullName evidence="1">HTH marR-type domain-containing protein</fullName>
    </recommendedName>
</protein>
<dbReference type="PROSITE" id="PS50995">
    <property type="entry name" value="HTH_MARR_2"/>
    <property type="match status" value="1"/>
</dbReference>
<sequence length="145" mass="16244">MQHSLSSQIGLLLRFAQAAVWGDLLDTFKPFGFRPQHYAALKIVDSKPGCKQQDLGGALGISRSNLVMLIDELVEQKLIERRQNLEDRRSNALHLSARGRALLPELDRGQQAHEGRLASLLEEGEQEILVALLRKLGKLRKLDVT</sequence>
<dbReference type="InterPro" id="IPR000835">
    <property type="entry name" value="HTH_MarR-typ"/>
</dbReference>
<dbReference type="eggNOG" id="COG1846">
    <property type="taxonomic scope" value="Bacteria"/>
</dbReference>
<dbReference type="GO" id="GO:0006950">
    <property type="term" value="P:response to stress"/>
    <property type="evidence" value="ECO:0007669"/>
    <property type="project" value="TreeGrafter"/>
</dbReference>
<evidence type="ECO:0000313" key="3">
    <source>
        <dbReference type="Proteomes" id="UP000015531"/>
    </source>
</evidence>
<evidence type="ECO:0000313" key="2">
    <source>
        <dbReference type="EMBL" id="EQB10686.1"/>
    </source>
</evidence>
<dbReference type="GO" id="GO:0003700">
    <property type="term" value="F:DNA-binding transcription factor activity"/>
    <property type="evidence" value="ECO:0007669"/>
    <property type="project" value="InterPro"/>
</dbReference>
<dbReference type="InterPro" id="IPR036390">
    <property type="entry name" value="WH_DNA-bd_sf"/>
</dbReference>
<dbReference type="PANTHER" id="PTHR33164:SF43">
    <property type="entry name" value="HTH-TYPE TRANSCRIPTIONAL REPRESSOR YETL"/>
    <property type="match status" value="1"/>
</dbReference>
<dbReference type="PANTHER" id="PTHR33164">
    <property type="entry name" value="TRANSCRIPTIONAL REGULATOR, MARR FAMILY"/>
    <property type="match status" value="1"/>
</dbReference>
<dbReference type="Proteomes" id="UP000015531">
    <property type="component" value="Unassembled WGS sequence"/>
</dbReference>
<dbReference type="PATRIC" id="fig|1331060.3.peg.5307"/>
<reference evidence="2 3" key="1">
    <citation type="journal article" date="2013" name="Genome Announc.">
        <title>Draft Genome Sequence of Sphingobium lactosutens Strain DS20T, Isolated from a Hexachlorocyclohexane Dumpsite.</title>
        <authorList>
            <person name="Kumar R."/>
            <person name="Dwivedi V."/>
            <person name="Negi V."/>
            <person name="Khurana J.P."/>
            <person name="Lal R."/>
        </authorList>
    </citation>
    <scope>NUCLEOTIDE SEQUENCE [LARGE SCALE GENOMIC DNA]</scope>
    <source>
        <strain evidence="2 3">DS20</strain>
    </source>
</reference>
<dbReference type="InterPro" id="IPR039422">
    <property type="entry name" value="MarR/SlyA-like"/>
</dbReference>
<dbReference type="SMART" id="SM00347">
    <property type="entry name" value="HTH_MARR"/>
    <property type="match status" value="1"/>
</dbReference>